<dbReference type="PANTHER" id="PTHR47237">
    <property type="entry name" value="SLL0310 PROTEIN"/>
    <property type="match status" value="1"/>
</dbReference>
<comment type="caution">
    <text evidence="2">The sequence shown here is derived from an EMBL/GenBank/DDBJ whole genome shotgun (WGS) entry which is preliminary data.</text>
</comment>
<dbReference type="InterPro" id="IPR041496">
    <property type="entry name" value="YitH/HolE_GNAT"/>
</dbReference>
<reference evidence="2 3" key="1">
    <citation type="submission" date="2019-03" db="EMBL/GenBank/DDBJ databases">
        <title>Freshwater and sediment microbial communities from various areas in North America, analyzing microbe dynamics in response to fracking.</title>
        <authorList>
            <person name="Lamendella R."/>
        </authorList>
    </citation>
    <scope>NUCLEOTIDE SEQUENCE [LARGE SCALE GENOMIC DNA]</scope>
    <source>
        <strain evidence="2 3">175.2</strain>
    </source>
</reference>
<dbReference type="InterPro" id="IPR052729">
    <property type="entry name" value="Acyl/Acetyltrans_Enzymes"/>
</dbReference>
<proteinExistence type="predicted"/>
<dbReference type="InterPro" id="IPR000182">
    <property type="entry name" value="GNAT_dom"/>
</dbReference>
<dbReference type="InterPro" id="IPR016181">
    <property type="entry name" value="Acyl_CoA_acyltransferase"/>
</dbReference>
<dbReference type="PROSITE" id="PS51186">
    <property type="entry name" value="GNAT"/>
    <property type="match status" value="1"/>
</dbReference>
<name>A0A4V2V349_9HYPH</name>
<dbReference type="PANTHER" id="PTHR47237:SF1">
    <property type="entry name" value="SLL0310 PROTEIN"/>
    <property type="match status" value="1"/>
</dbReference>
<dbReference type="SUPFAM" id="SSF55729">
    <property type="entry name" value="Acyl-CoA N-acyltransferases (Nat)"/>
    <property type="match status" value="1"/>
</dbReference>
<dbReference type="AlphaFoldDB" id="A0A4V2V349"/>
<gene>
    <name evidence="2" type="ORF">EDC90_10536</name>
</gene>
<dbReference type="GO" id="GO:0016747">
    <property type="term" value="F:acyltransferase activity, transferring groups other than amino-acyl groups"/>
    <property type="evidence" value="ECO:0007669"/>
    <property type="project" value="InterPro"/>
</dbReference>
<feature type="domain" description="N-acetyltransferase" evidence="1">
    <location>
        <begin position="5"/>
        <end position="143"/>
    </location>
</feature>
<sequence length="285" mass="30904">MTLQEPLQRLSPSDLETLMDWAALEGWNPGLNDAAAFQVADPEGFIGYYENGELVSAIAAVAYDPAFGFIGLYITRTDKRRLGYGRRVWDAGIARLENRTIGLDGVPAQQAKYGSMGFEKAYGTARWSGVLKPEMLAMKTLADADVAAVDAHNADAVAAFDRRLFPAPRGQFLKSWFGAARSTAVVSNGNIVLGYGAIRACRDGYKIGPLFAETTRIAMTIIDHLIQQTGPVRVDIDIPAMQTTLIEELEALGLTKGFETARMYRGPAPTLHMPGVFAITSLELG</sequence>
<dbReference type="Gene3D" id="3.40.630.90">
    <property type="match status" value="1"/>
</dbReference>
<accession>A0A4V2V349</accession>
<protein>
    <recommendedName>
        <fullName evidence="1">N-acetyltransferase domain-containing protein</fullName>
    </recommendedName>
</protein>
<evidence type="ECO:0000313" key="2">
    <source>
        <dbReference type="EMBL" id="TCT29241.1"/>
    </source>
</evidence>
<evidence type="ECO:0000259" key="1">
    <source>
        <dbReference type="PROSITE" id="PS51186"/>
    </source>
</evidence>
<dbReference type="Pfam" id="PF18014">
    <property type="entry name" value="Acetyltransf_18"/>
    <property type="match status" value="1"/>
</dbReference>
<dbReference type="Proteomes" id="UP000295097">
    <property type="component" value="Unassembled WGS sequence"/>
</dbReference>
<keyword evidence="3" id="KW-1185">Reference proteome</keyword>
<dbReference type="Gene3D" id="3.40.630.30">
    <property type="match status" value="1"/>
</dbReference>
<dbReference type="Pfam" id="PF00583">
    <property type="entry name" value="Acetyltransf_1"/>
    <property type="match status" value="1"/>
</dbReference>
<dbReference type="EMBL" id="SMAR01000053">
    <property type="protein sequence ID" value="TCT29241.1"/>
    <property type="molecule type" value="Genomic_DNA"/>
</dbReference>
<organism evidence="2 3">
    <name type="scientific">Martelella mediterranea</name>
    <dbReference type="NCBI Taxonomy" id="293089"/>
    <lineage>
        <taxon>Bacteria</taxon>
        <taxon>Pseudomonadati</taxon>
        <taxon>Pseudomonadota</taxon>
        <taxon>Alphaproteobacteria</taxon>
        <taxon>Hyphomicrobiales</taxon>
        <taxon>Aurantimonadaceae</taxon>
        <taxon>Martelella</taxon>
    </lineage>
</organism>
<evidence type="ECO:0000313" key="3">
    <source>
        <dbReference type="Proteomes" id="UP000295097"/>
    </source>
</evidence>
<dbReference type="OrthoDB" id="20916at2"/>